<dbReference type="SUPFAM" id="SSF52172">
    <property type="entry name" value="CheY-like"/>
    <property type="match status" value="1"/>
</dbReference>
<evidence type="ECO:0000313" key="6">
    <source>
        <dbReference type="Proteomes" id="UP000192872"/>
    </source>
</evidence>
<dbReference type="SUPFAM" id="SSF55781">
    <property type="entry name" value="GAF domain-like"/>
    <property type="match status" value="1"/>
</dbReference>
<dbReference type="Pfam" id="PF01590">
    <property type="entry name" value="GAF"/>
    <property type="match status" value="1"/>
</dbReference>
<name>A0A1W9I1T8_9HYPH</name>
<evidence type="ECO:0000256" key="1">
    <source>
        <dbReference type="ARBA" id="ARBA00022679"/>
    </source>
</evidence>
<keyword evidence="1" id="KW-0808">Transferase</keyword>
<feature type="modified residue" description="4-aspartylphosphate" evidence="3">
    <location>
        <position position="282"/>
    </location>
</feature>
<keyword evidence="3" id="KW-0597">Phosphoprotein</keyword>
<dbReference type="Gene3D" id="3.40.50.2300">
    <property type="match status" value="1"/>
</dbReference>
<dbReference type="InterPro" id="IPR001789">
    <property type="entry name" value="Sig_transdc_resp-reg_receiver"/>
</dbReference>
<organism evidence="5 6">
    <name type="scientific">Candidatus Raskinella chloraquaticus</name>
    <dbReference type="NCBI Taxonomy" id="1951219"/>
    <lineage>
        <taxon>Bacteria</taxon>
        <taxon>Pseudomonadati</taxon>
        <taxon>Pseudomonadota</taxon>
        <taxon>Alphaproteobacteria</taxon>
        <taxon>Hyphomicrobiales</taxon>
        <taxon>Phreatobacteraceae</taxon>
        <taxon>Candidatus Raskinella</taxon>
    </lineage>
</organism>
<dbReference type="PANTHER" id="PTHR43102:SF2">
    <property type="entry name" value="GAF DOMAIN-CONTAINING PROTEIN"/>
    <property type="match status" value="1"/>
</dbReference>
<dbReference type="InterPro" id="IPR029016">
    <property type="entry name" value="GAF-like_dom_sf"/>
</dbReference>
<dbReference type="PANTHER" id="PTHR43102">
    <property type="entry name" value="SLR1143 PROTEIN"/>
    <property type="match status" value="1"/>
</dbReference>
<dbReference type="SMART" id="SM00065">
    <property type="entry name" value="GAF"/>
    <property type="match status" value="1"/>
</dbReference>
<dbReference type="EMBL" id="LWDL01000008">
    <property type="protein sequence ID" value="OQW53580.1"/>
    <property type="molecule type" value="Genomic_DNA"/>
</dbReference>
<dbReference type="GO" id="GO:0016301">
    <property type="term" value="F:kinase activity"/>
    <property type="evidence" value="ECO:0007669"/>
    <property type="project" value="UniProtKB-KW"/>
</dbReference>
<dbReference type="PROSITE" id="PS50110">
    <property type="entry name" value="RESPONSE_REGULATORY"/>
    <property type="match status" value="1"/>
</dbReference>
<protein>
    <recommendedName>
        <fullName evidence="4">Response regulatory domain-containing protein</fullName>
    </recommendedName>
</protein>
<sequence length="352" mass="37124">MIGEAGYAHVTINDEAPAAGGHKWLMSSRSDEVRSLIDLVGSSSLCVDRLTRVAQRALSASGVFVSLIDGHFQTIISASGLVVTDELRRTPVAEGICRHVVESVQPVMIHDACAHPLSRDLPVVREGTIAAYLGVPLTLESGVTVGALCAIEETPRIWRAADIDTLHDVAASLLSELELMAQRRTSLSSMPDNMRTHVSFAGLGLGEAMFEPAGLLVHGDLGPASMLGSGRRHVLVADVGSALNSQFCNLLSALDCQIDCVSGQASALQAMADRDYAMVFVDICDAGCCGLSSALAIRQLDSRKGEVPIVALSMDSSRHSIDACSKSGIDALLVVPITQHSLQETMDALAAR</sequence>
<keyword evidence="2" id="KW-0418">Kinase</keyword>
<proteinExistence type="predicted"/>
<dbReference type="STRING" id="1827387.A4S15_04845"/>
<dbReference type="Gene3D" id="3.30.450.40">
    <property type="match status" value="1"/>
</dbReference>
<evidence type="ECO:0000256" key="2">
    <source>
        <dbReference type="ARBA" id="ARBA00022777"/>
    </source>
</evidence>
<gene>
    <name evidence="5" type="ORF">A4S15_04845</name>
</gene>
<dbReference type="GO" id="GO:0000160">
    <property type="term" value="P:phosphorelay signal transduction system"/>
    <property type="evidence" value="ECO:0007669"/>
    <property type="project" value="InterPro"/>
</dbReference>
<dbReference type="InterPro" id="IPR003018">
    <property type="entry name" value="GAF"/>
</dbReference>
<reference evidence="5 6" key="1">
    <citation type="journal article" date="2017" name="Water Res.">
        <title>Comammox in drinking water systems.</title>
        <authorList>
            <person name="Wang Y."/>
            <person name="Ma L."/>
            <person name="Mao Y."/>
            <person name="Jiang X."/>
            <person name="Xia Y."/>
            <person name="Yu K."/>
            <person name="Li B."/>
            <person name="Zhang T."/>
        </authorList>
    </citation>
    <scope>NUCLEOTIDE SEQUENCE [LARGE SCALE GENOMIC DNA]</scope>
    <source>
        <strain evidence="5">SG_bin8</strain>
    </source>
</reference>
<evidence type="ECO:0000259" key="4">
    <source>
        <dbReference type="PROSITE" id="PS50110"/>
    </source>
</evidence>
<accession>A0A1W9I1T8</accession>
<feature type="domain" description="Response regulatory" evidence="4">
    <location>
        <begin position="233"/>
        <end position="350"/>
    </location>
</feature>
<dbReference type="AlphaFoldDB" id="A0A1W9I1T8"/>
<dbReference type="InterPro" id="IPR011006">
    <property type="entry name" value="CheY-like_superfamily"/>
</dbReference>
<evidence type="ECO:0000256" key="3">
    <source>
        <dbReference type="PROSITE-ProRule" id="PRU00169"/>
    </source>
</evidence>
<dbReference type="Proteomes" id="UP000192872">
    <property type="component" value="Unassembled WGS sequence"/>
</dbReference>
<evidence type="ECO:0000313" key="5">
    <source>
        <dbReference type="EMBL" id="OQW53580.1"/>
    </source>
</evidence>
<comment type="caution">
    <text evidence="5">The sequence shown here is derived from an EMBL/GenBank/DDBJ whole genome shotgun (WGS) entry which is preliminary data.</text>
</comment>